<reference evidence="6 7" key="1">
    <citation type="submission" date="2016-10" db="EMBL/GenBank/DDBJ databases">
        <authorList>
            <person name="Varghese N."/>
            <person name="Submissions S."/>
        </authorList>
    </citation>
    <scope>NUCLEOTIDE SEQUENCE [LARGE SCALE GENOMIC DNA]</scope>
    <source>
        <strain evidence="6 7">ATCC 43761</strain>
    </source>
</reference>
<dbReference type="GO" id="GO:0004601">
    <property type="term" value="F:peroxidase activity"/>
    <property type="evidence" value="ECO:0007669"/>
    <property type="project" value="UniProtKB-KW"/>
</dbReference>
<keyword evidence="7" id="KW-1185">Reference proteome</keyword>
<dbReference type="PANTHER" id="PTHR43110">
    <property type="entry name" value="THIOL PEROXIDASE"/>
    <property type="match status" value="1"/>
</dbReference>
<keyword evidence="4" id="KW-0676">Redox-active center</keyword>
<keyword evidence="1 6" id="KW-0560">Oxidoreductase</keyword>
<evidence type="ECO:0000256" key="4">
    <source>
        <dbReference type="ARBA" id="ARBA00023284"/>
    </source>
</evidence>
<dbReference type="InterPro" id="IPR013740">
    <property type="entry name" value="Redoxin"/>
</dbReference>
<feature type="domain" description="Thioredoxin" evidence="5">
    <location>
        <begin position="17"/>
        <end position="168"/>
    </location>
</feature>
<keyword evidence="3" id="KW-1015">Disulfide bond</keyword>
<dbReference type="NCBIfam" id="NF001808">
    <property type="entry name" value="PRK00522.1"/>
    <property type="match status" value="1"/>
</dbReference>
<dbReference type="Proteomes" id="UP000181860">
    <property type="component" value="Unassembled WGS sequence"/>
</dbReference>
<dbReference type="InterPro" id="IPR002065">
    <property type="entry name" value="TPX"/>
</dbReference>
<gene>
    <name evidence="6" type="ORF">SAMN02983011_01311</name>
</gene>
<evidence type="ECO:0000256" key="1">
    <source>
        <dbReference type="ARBA" id="ARBA00022559"/>
    </source>
</evidence>
<evidence type="ECO:0000256" key="2">
    <source>
        <dbReference type="ARBA" id="ARBA00022862"/>
    </source>
</evidence>
<evidence type="ECO:0000313" key="6">
    <source>
        <dbReference type="EMBL" id="SDA55357.1"/>
    </source>
</evidence>
<dbReference type="RefSeq" id="WP_025084191.1">
    <property type="nucleotide sequence ID" value="NZ_FMXC01000012.1"/>
</dbReference>
<proteinExistence type="predicted"/>
<keyword evidence="2" id="KW-0049">Antioxidant</keyword>
<dbReference type="Gene3D" id="3.40.30.10">
    <property type="entry name" value="Glutaredoxin"/>
    <property type="match status" value="1"/>
</dbReference>
<name>A0ABY0MBV4_9LACO</name>
<accession>A0ABY0MBV4</accession>
<dbReference type="PANTHER" id="PTHR43110:SF1">
    <property type="entry name" value="THIOL PEROXIDASE"/>
    <property type="match status" value="1"/>
</dbReference>
<dbReference type="CDD" id="cd03014">
    <property type="entry name" value="PRX_Atyp2cys"/>
    <property type="match status" value="1"/>
</dbReference>
<protein>
    <submittedName>
        <fullName evidence="6">Thiol peroxidase, atypical 2-Cys peroxiredoxin</fullName>
    </submittedName>
</protein>
<sequence>MKVTFKGKDYRLLADPVKVGEKMPDFAVINKDKKDITTTDLLGKPTLISVVPNINTPVCSVQTKKFNQDVNQDVDQFDNVNFLTISTNTVEDQQKWCAAEGVKKMQLVADNKREFGKATGLLISDLDILARSVFVLDQDGKIVYREIVDEITNEPNYEQALAELKKLN</sequence>
<dbReference type="InterPro" id="IPR013766">
    <property type="entry name" value="Thioredoxin_domain"/>
</dbReference>
<dbReference type="InterPro" id="IPR036249">
    <property type="entry name" value="Thioredoxin-like_sf"/>
</dbReference>
<evidence type="ECO:0000313" key="7">
    <source>
        <dbReference type="Proteomes" id="UP000181860"/>
    </source>
</evidence>
<dbReference type="PROSITE" id="PS51352">
    <property type="entry name" value="THIOREDOXIN_2"/>
    <property type="match status" value="1"/>
</dbReference>
<organism evidence="6 7">
    <name type="scientific">Lactobacillus kefiranofaciens</name>
    <dbReference type="NCBI Taxonomy" id="267818"/>
    <lineage>
        <taxon>Bacteria</taxon>
        <taxon>Bacillati</taxon>
        <taxon>Bacillota</taxon>
        <taxon>Bacilli</taxon>
        <taxon>Lactobacillales</taxon>
        <taxon>Lactobacillaceae</taxon>
        <taxon>Lactobacillus</taxon>
    </lineage>
</organism>
<evidence type="ECO:0000259" key="5">
    <source>
        <dbReference type="PROSITE" id="PS51352"/>
    </source>
</evidence>
<keyword evidence="1 6" id="KW-0575">Peroxidase</keyword>
<dbReference type="SUPFAM" id="SSF52833">
    <property type="entry name" value="Thioredoxin-like"/>
    <property type="match status" value="1"/>
</dbReference>
<dbReference type="InterPro" id="IPR050455">
    <property type="entry name" value="Tpx_Peroxidase_subfamily"/>
</dbReference>
<dbReference type="Pfam" id="PF08534">
    <property type="entry name" value="Redoxin"/>
    <property type="match status" value="1"/>
</dbReference>
<evidence type="ECO:0000256" key="3">
    <source>
        <dbReference type="ARBA" id="ARBA00023157"/>
    </source>
</evidence>
<comment type="caution">
    <text evidence="6">The sequence shown here is derived from an EMBL/GenBank/DDBJ whole genome shotgun (WGS) entry which is preliminary data.</text>
</comment>
<dbReference type="EMBL" id="FMXC01000012">
    <property type="protein sequence ID" value="SDA55357.1"/>
    <property type="molecule type" value="Genomic_DNA"/>
</dbReference>